<keyword evidence="3" id="KW-1185">Reference proteome</keyword>
<comment type="caution">
    <text evidence="2">The sequence shown here is derived from an EMBL/GenBank/DDBJ whole genome shotgun (WGS) entry which is preliminary data.</text>
</comment>
<dbReference type="AlphaFoldDB" id="A0A9J6DLV1"/>
<protein>
    <submittedName>
        <fullName evidence="2">Uncharacterized protein</fullName>
    </submittedName>
</protein>
<evidence type="ECO:0000313" key="3">
    <source>
        <dbReference type="Proteomes" id="UP000821866"/>
    </source>
</evidence>
<gene>
    <name evidence="2" type="ORF">HPB51_006239</name>
</gene>
<accession>A0A9J6DLV1</accession>
<evidence type="ECO:0000313" key="2">
    <source>
        <dbReference type="EMBL" id="KAH8022881.1"/>
    </source>
</evidence>
<organism evidence="2 3">
    <name type="scientific">Rhipicephalus microplus</name>
    <name type="common">Cattle tick</name>
    <name type="synonym">Boophilus microplus</name>
    <dbReference type="NCBI Taxonomy" id="6941"/>
    <lineage>
        <taxon>Eukaryota</taxon>
        <taxon>Metazoa</taxon>
        <taxon>Ecdysozoa</taxon>
        <taxon>Arthropoda</taxon>
        <taxon>Chelicerata</taxon>
        <taxon>Arachnida</taxon>
        <taxon>Acari</taxon>
        <taxon>Parasitiformes</taxon>
        <taxon>Ixodida</taxon>
        <taxon>Ixodoidea</taxon>
        <taxon>Ixodidae</taxon>
        <taxon>Rhipicephalinae</taxon>
        <taxon>Rhipicephalus</taxon>
        <taxon>Boophilus</taxon>
    </lineage>
</organism>
<reference evidence="2" key="1">
    <citation type="journal article" date="2020" name="Cell">
        <title>Large-Scale Comparative Analyses of Tick Genomes Elucidate Their Genetic Diversity and Vector Capacities.</title>
        <authorList>
            <consortium name="Tick Genome and Microbiome Consortium (TIGMIC)"/>
            <person name="Jia N."/>
            <person name="Wang J."/>
            <person name="Shi W."/>
            <person name="Du L."/>
            <person name="Sun Y."/>
            <person name="Zhan W."/>
            <person name="Jiang J.F."/>
            <person name="Wang Q."/>
            <person name="Zhang B."/>
            <person name="Ji P."/>
            <person name="Bell-Sakyi L."/>
            <person name="Cui X.M."/>
            <person name="Yuan T.T."/>
            <person name="Jiang B.G."/>
            <person name="Yang W.F."/>
            <person name="Lam T.T."/>
            <person name="Chang Q.C."/>
            <person name="Ding S.J."/>
            <person name="Wang X.J."/>
            <person name="Zhu J.G."/>
            <person name="Ruan X.D."/>
            <person name="Zhao L."/>
            <person name="Wei J.T."/>
            <person name="Ye R.Z."/>
            <person name="Que T.C."/>
            <person name="Du C.H."/>
            <person name="Zhou Y.H."/>
            <person name="Cheng J.X."/>
            <person name="Dai P.F."/>
            <person name="Guo W.B."/>
            <person name="Han X.H."/>
            <person name="Huang E.J."/>
            <person name="Li L.F."/>
            <person name="Wei W."/>
            <person name="Gao Y.C."/>
            <person name="Liu J.Z."/>
            <person name="Shao H.Z."/>
            <person name="Wang X."/>
            <person name="Wang C.C."/>
            <person name="Yang T.C."/>
            <person name="Huo Q.B."/>
            <person name="Li W."/>
            <person name="Chen H.Y."/>
            <person name="Chen S.E."/>
            <person name="Zhou L.G."/>
            <person name="Ni X.B."/>
            <person name="Tian J.H."/>
            <person name="Sheng Y."/>
            <person name="Liu T."/>
            <person name="Pan Y.S."/>
            <person name="Xia L.Y."/>
            <person name="Li J."/>
            <person name="Zhao F."/>
            <person name="Cao W.C."/>
        </authorList>
    </citation>
    <scope>NUCLEOTIDE SEQUENCE</scope>
    <source>
        <strain evidence="2">Rmic-2018</strain>
    </source>
</reference>
<proteinExistence type="predicted"/>
<dbReference type="EMBL" id="JABSTU010000008">
    <property type="protein sequence ID" value="KAH8022881.1"/>
    <property type="molecule type" value="Genomic_DNA"/>
</dbReference>
<feature type="region of interest" description="Disordered" evidence="1">
    <location>
        <begin position="81"/>
        <end position="147"/>
    </location>
</feature>
<reference evidence="2" key="2">
    <citation type="submission" date="2021-09" db="EMBL/GenBank/DDBJ databases">
        <authorList>
            <person name="Jia N."/>
            <person name="Wang J."/>
            <person name="Shi W."/>
            <person name="Du L."/>
            <person name="Sun Y."/>
            <person name="Zhan W."/>
            <person name="Jiang J."/>
            <person name="Wang Q."/>
            <person name="Zhang B."/>
            <person name="Ji P."/>
            <person name="Sakyi L.B."/>
            <person name="Cui X."/>
            <person name="Yuan T."/>
            <person name="Jiang B."/>
            <person name="Yang W."/>
            <person name="Lam T.T.-Y."/>
            <person name="Chang Q."/>
            <person name="Ding S."/>
            <person name="Wang X."/>
            <person name="Zhu J."/>
            <person name="Ruan X."/>
            <person name="Zhao L."/>
            <person name="Wei J."/>
            <person name="Que T."/>
            <person name="Du C."/>
            <person name="Cheng J."/>
            <person name="Dai P."/>
            <person name="Han X."/>
            <person name="Huang E."/>
            <person name="Gao Y."/>
            <person name="Liu J."/>
            <person name="Shao H."/>
            <person name="Ye R."/>
            <person name="Li L."/>
            <person name="Wei W."/>
            <person name="Wang X."/>
            <person name="Wang C."/>
            <person name="Huo Q."/>
            <person name="Li W."/>
            <person name="Guo W."/>
            <person name="Chen H."/>
            <person name="Chen S."/>
            <person name="Zhou L."/>
            <person name="Zhou L."/>
            <person name="Ni X."/>
            <person name="Tian J."/>
            <person name="Zhou Y."/>
            <person name="Sheng Y."/>
            <person name="Liu T."/>
            <person name="Pan Y."/>
            <person name="Xia L."/>
            <person name="Li J."/>
            <person name="Zhao F."/>
            <person name="Cao W."/>
        </authorList>
    </citation>
    <scope>NUCLEOTIDE SEQUENCE</scope>
    <source>
        <strain evidence="2">Rmic-2018</strain>
        <tissue evidence="2">Larvae</tissue>
    </source>
</reference>
<feature type="compositionally biased region" description="Basic residues" evidence="1">
    <location>
        <begin position="110"/>
        <end position="122"/>
    </location>
</feature>
<dbReference type="Proteomes" id="UP000821866">
    <property type="component" value="Chromosome 6"/>
</dbReference>
<feature type="compositionally biased region" description="Basic and acidic residues" evidence="1">
    <location>
        <begin position="86"/>
        <end position="100"/>
    </location>
</feature>
<evidence type="ECO:0000256" key="1">
    <source>
        <dbReference type="SAM" id="MobiDB-lite"/>
    </source>
</evidence>
<sequence length="334" mass="37508">MRGSRPPLGCLPQTKAVICTLCGTANTATAHPCTLKCLLCGQAHQTGDKTCPQRYQTPRLLIYCRQEKAKLQQQQYLSTMISTQDAHPERQKVKPSDTRSRSTSPTSNRRGSRSRSKQRRKNQPQELRLGSAAPEASDGPPLQQRQPSLTLATPTQNTHNLGYTLITDPAHPTRLGNRVARDTTPYLAFTANITHAEWSNLHEHLGSDGYIMQTIVKAGPQRRKYKQPTLFDWDVFRELRATASLESATSIDQWTASLLRDVKRATKTPPEDAVGHTVDTKLLHMWEVLAGLRKRYNSNKSNHSLHKRIAISRVKLKITLFNFPARTGISFVTL</sequence>
<name>A0A9J6DLV1_RHIMP</name>